<name>A0A7G8PU66_9FLAO</name>
<gene>
    <name evidence="1" type="ORF">ALE3EI_1318</name>
</gene>
<dbReference type="KEGG" id="alti:ALE3EI_1318"/>
<evidence type="ECO:0000313" key="2">
    <source>
        <dbReference type="Proteomes" id="UP000515514"/>
    </source>
</evidence>
<dbReference type="Proteomes" id="UP000515514">
    <property type="component" value="Chromosome"/>
</dbReference>
<proteinExistence type="predicted"/>
<sequence length="71" mass="7741">MKKLVLSFASLCLVLSIYSCRETKEEKVEVEVEEMADDTGDAIEDAVDDAGDAIEDAANDVEDEIEGNDDN</sequence>
<protein>
    <submittedName>
        <fullName evidence="1">Uncharacterized protein</fullName>
    </submittedName>
</protein>
<dbReference type="AlphaFoldDB" id="A0A7G8PU66"/>
<accession>A0A7G8PU66</accession>
<dbReference type="EMBL" id="CP052909">
    <property type="protein sequence ID" value="QNJ97882.1"/>
    <property type="molecule type" value="Genomic_DNA"/>
</dbReference>
<reference evidence="1 2" key="1">
    <citation type="submission" date="2020-04" db="EMBL/GenBank/DDBJ databases">
        <title>Genome sequence of Altibacter aquimarinus strain ALE3EI.</title>
        <authorList>
            <person name="Oh H.-M."/>
            <person name="Jang D."/>
        </authorList>
    </citation>
    <scope>NUCLEOTIDE SEQUENCE [LARGE SCALE GENOMIC DNA]</scope>
    <source>
        <strain evidence="1 2">ALE3EI</strain>
    </source>
</reference>
<dbReference type="RefSeq" id="WP_186992155.1">
    <property type="nucleotide sequence ID" value="NZ_CP052909.1"/>
</dbReference>
<dbReference type="PROSITE" id="PS51257">
    <property type="entry name" value="PROKAR_LIPOPROTEIN"/>
    <property type="match status" value="1"/>
</dbReference>
<keyword evidence="2" id="KW-1185">Reference proteome</keyword>
<evidence type="ECO:0000313" key="1">
    <source>
        <dbReference type="EMBL" id="QNJ97882.1"/>
    </source>
</evidence>
<organism evidence="1 2">
    <name type="scientific">Constantimarinum furrinae</name>
    <dbReference type="NCBI Taxonomy" id="2562285"/>
    <lineage>
        <taxon>Bacteria</taxon>
        <taxon>Pseudomonadati</taxon>
        <taxon>Bacteroidota</taxon>
        <taxon>Flavobacteriia</taxon>
        <taxon>Flavobacteriales</taxon>
        <taxon>Flavobacteriaceae</taxon>
        <taxon>Altibacter/Constantimarinum group</taxon>
        <taxon>Constantimarinum</taxon>
    </lineage>
</organism>